<dbReference type="SUPFAM" id="SSF57701">
    <property type="entry name" value="Zn2/Cys6 DNA-binding domain"/>
    <property type="match status" value="1"/>
</dbReference>
<dbReference type="GO" id="GO:0005634">
    <property type="term" value="C:nucleus"/>
    <property type="evidence" value="ECO:0007669"/>
    <property type="project" value="UniProtKB-SubCell"/>
</dbReference>
<evidence type="ECO:0000313" key="9">
    <source>
        <dbReference type="Proteomes" id="UP001310594"/>
    </source>
</evidence>
<dbReference type="CDD" id="cd00067">
    <property type="entry name" value="GAL4"/>
    <property type="match status" value="1"/>
</dbReference>
<evidence type="ECO:0000259" key="7">
    <source>
        <dbReference type="PROSITE" id="PS50048"/>
    </source>
</evidence>
<sequence length="601" mass="66172">MEAPQTPLGVEQDPAAMDSDKRKRQPRNSACQACASLKMKCVPDVMVPGKCERCNRMGRECTPSIPKARKRRSSGEEQSLGTPREVPAVRENVPMQGASQPAGDRSHRSGEGRAPHPTFTNTGGQSCQHLLTQGLGLDDSFGSLLDGIDYNYVQNCFGVYRQLSVHFPFYCLRPDATAASMIADRPLTTAALCTVSSSARPDIQSRLAQAFRRSIAEKAVIHGERSSDLLQGLMVFIAWHHSYMANQQIHQMLYLLAGMASDLGLYRHPYRHDALDLAAVMSQDRAFLGCYYLCSSLSVMGFDRPSPLRWTDNLRRCAENLTMSGSFPQDALMVGIVELVRAVDNLQDALRIDGKLARPMHQAYVDMQSKATTHRLKALKRAYPDLASTLGYAAANIHFHHKLLRASDTPDIATLIQVAVAIKEYVDDLLSRPPIILHQVAIVDWTNLLEILILMARVSRPLPNAGGWEAGALSSMLQPEAILDALCAHMAAAPKNDPLAPRSEAQLRWFREVCSSIKQRVLQESNSGANLQRNGSSPYDVSLGMNGQSAQGRFRPVNETYASELPLPQHSTQQSPSLFESFDLFDGGLLDPGFWKTFAAG</sequence>
<evidence type="ECO:0000256" key="1">
    <source>
        <dbReference type="ARBA" id="ARBA00004123"/>
    </source>
</evidence>
<dbReference type="GO" id="GO:0000976">
    <property type="term" value="F:transcription cis-regulatory region binding"/>
    <property type="evidence" value="ECO:0007669"/>
    <property type="project" value="TreeGrafter"/>
</dbReference>
<dbReference type="GO" id="GO:0008270">
    <property type="term" value="F:zinc ion binding"/>
    <property type="evidence" value="ECO:0007669"/>
    <property type="project" value="InterPro"/>
</dbReference>
<gene>
    <name evidence="8" type="ORF">LTR97_011893</name>
</gene>
<organism evidence="8 9">
    <name type="scientific">Elasticomyces elasticus</name>
    <dbReference type="NCBI Taxonomy" id="574655"/>
    <lineage>
        <taxon>Eukaryota</taxon>
        <taxon>Fungi</taxon>
        <taxon>Dikarya</taxon>
        <taxon>Ascomycota</taxon>
        <taxon>Pezizomycotina</taxon>
        <taxon>Dothideomycetes</taxon>
        <taxon>Dothideomycetidae</taxon>
        <taxon>Mycosphaerellales</taxon>
        <taxon>Teratosphaeriaceae</taxon>
        <taxon>Elasticomyces</taxon>
    </lineage>
</organism>
<dbReference type="AlphaFoldDB" id="A0AAN7ZYI1"/>
<dbReference type="Gene3D" id="4.10.240.10">
    <property type="entry name" value="Zn(2)-C6 fungal-type DNA-binding domain"/>
    <property type="match status" value="1"/>
</dbReference>
<evidence type="ECO:0000256" key="6">
    <source>
        <dbReference type="SAM" id="MobiDB-lite"/>
    </source>
</evidence>
<dbReference type="Proteomes" id="UP001310594">
    <property type="component" value="Unassembled WGS sequence"/>
</dbReference>
<keyword evidence="3" id="KW-0238">DNA-binding</keyword>
<dbReference type="InterPro" id="IPR001138">
    <property type="entry name" value="Zn2Cys6_DnaBD"/>
</dbReference>
<dbReference type="PROSITE" id="PS50048">
    <property type="entry name" value="ZN2_CY6_FUNGAL_2"/>
    <property type="match status" value="1"/>
</dbReference>
<feature type="compositionally biased region" description="Basic and acidic residues" evidence="6">
    <location>
        <begin position="104"/>
        <end position="114"/>
    </location>
</feature>
<dbReference type="PANTHER" id="PTHR31845">
    <property type="entry name" value="FINGER DOMAIN PROTEIN, PUTATIVE-RELATED"/>
    <property type="match status" value="1"/>
</dbReference>
<dbReference type="PANTHER" id="PTHR31845:SF10">
    <property type="entry name" value="ZN(II)2CYS6 TRANSCRIPTION FACTOR (EUROFUNG)"/>
    <property type="match status" value="1"/>
</dbReference>
<dbReference type="CDD" id="cd12148">
    <property type="entry name" value="fungal_TF_MHR"/>
    <property type="match status" value="1"/>
</dbReference>
<dbReference type="InterPro" id="IPR036864">
    <property type="entry name" value="Zn2-C6_fun-type_DNA-bd_sf"/>
</dbReference>
<feature type="domain" description="Zn(2)-C6 fungal-type" evidence="7">
    <location>
        <begin position="30"/>
        <end position="62"/>
    </location>
</feature>
<keyword evidence="5" id="KW-0539">Nucleus</keyword>
<feature type="region of interest" description="Disordered" evidence="6">
    <location>
        <begin position="62"/>
        <end position="125"/>
    </location>
</feature>
<dbReference type="EMBL" id="JAVRQU010000022">
    <property type="protein sequence ID" value="KAK5691239.1"/>
    <property type="molecule type" value="Genomic_DNA"/>
</dbReference>
<evidence type="ECO:0000256" key="2">
    <source>
        <dbReference type="ARBA" id="ARBA00023015"/>
    </source>
</evidence>
<dbReference type="InterPro" id="IPR051089">
    <property type="entry name" value="prtT"/>
</dbReference>
<protein>
    <recommendedName>
        <fullName evidence="7">Zn(2)-C6 fungal-type domain-containing protein</fullName>
    </recommendedName>
</protein>
<accession>A0AAN7ZYI1</accession>
<keyword evidence="4" id="KW-0804">Transcription</keyword>
<reference evidence="8" key="1">
    <citation type="submission" date="2023-08" db="EMBL/GenBank/DDBJ databases">
        <title>Black Yeasts Isolated from many extreme environments.</title>
        <authorList>
            <person name="Coleine C."/>
            <person name="Stajich J.E."/>
            <person name="Selbmann L."/>
        </authorList>
    </citation>
    <scope>NUCLEOTIDE SEQUENCE</scope>
    <source>
        <strain evidence="8">CCFEE 5810</strain>
    </source>
</reference>
<dbReference type="GO" id="GO:0000981">
    <property type="term" value="F:DNA-binding transcription factor activity, RNA polymerase II-specific"/>
    <property type="evidence" value="ECO:0007669"/>
    <property type="project" value="InterPro"/>
</dbReference>
<proteinExistence type="predicted"/>
<evidence type="ECO:0000256" key="5">
    <source>
        <dbReference type="ARBA" id="ARBA00023242"/>
    </source>
</evidence>
<feature type="region of interest" description="Disordered" evidence="6">
    <location>
        <begin position="1"/>
        <end position="29"/>
    </location>
</feature>
<comment type="caution">
    <text evidence="8">The sequence shown here is derived from an EMBL/GenBank/DDBJ whole genome shotgun (WGS) entry which is preliminary data.</text>
</comment>
<evidence type="ECO:0000256" key="3">
    <source>
        <dbReference type="ARBA" id="ARBA00023125"/>
    </source>
</evidence>
<evidence type="ECO:0000313" key="8">
    <source>
        <dbReference type="EMBL" id="KAK5691239.1"/>
    </source>
</evidence>
<evidence type="ECO:0000256" key="4">
    <source>
        <dbReference type="ARBA" id="ARBA00023163"/>
    </source>
</evidence>
<comment type="subcellular location">
    <subcellularLocation>
        <location evidence="1">Nucleus</location>
    </subcellularLocation>
</comment>
<name>A0AAN7ZYI1_9PEZI</name>
<keyword evidence="2" id="KW-0805">Transcription regulation</keyword>
<dbReference type="PROSITE" id="PS00463">
    <property type="entry name" value="ZN2_CY6_FUNGAL_1"/>
    <property type="match status" value="1"/>
</dbReference>